<evidence type="ECO:0000256" key="1">
    <source>
        <dbReference type="SAM" id="MobiDB-lite"/>
    </source>
</evidence>
<dbReference type="EMBL" id="GL636489">
    <property type="protein sequence ID" value="EFW20349.1"/>
    <property type="molecule type" value="Genomic_DNA"/>
</dbReference>
<evidence type="ECO:0000313" key="3">
    <source>
        <dbReference type="Proteomes" id="UP000002497"/>
    </source>
</evidence>
<feature type="region of interest" description="Disordered" evidence="1">
    <location>
        <begin position="33"/>
        <end position="72"/>
    </location>
</feature>
<dbReference type="VEuPathDB" id="FungiDB:CPSG_03524"/>
<reference evidence="3" key="1">
    <citation type="journal article" date="2010" name="Genome Res.">
        <title>Population genomic sequencing of Coccidioides fungi reveals recent hybridization and transposon control.</title>
        <authorList>
            <person name="Neafsey D.E."/>
            <person name="Barker B.M."/>
            <person name="Sharpton T.J."/>
            <person name="Stajich J.E."/>
            <person name="Park D.J."/>
            <person name="Whiston E."/>
            <person name="Hung C.-Y."/>
            <person name="McMahan C."/>
            <person name="White J."/>
            <person name="Sykes S."/>
            <person name="Heiman D."/>
            <person name="Young S."/>
            <person name="Zeng Q."/>
            <person name="Abouelleil A."/>
            <person name="Aftuck L."/>
            <person name="Bessette D."/>
            <person name="Brown A."/>
            <person name="FitzGerald M."/>
            <person name="Lui A."/>
            <person name="Macdonald J.P."/>
            <person name="Priest M."/>
            <person name="Orbach M.J."/>
            <person name="Galgiani J.N."/>
            <person name="Kirkland T.N."/>
            <person name="Cole G.T."/>
            <person name="Birren B.W."/>
            <person name="Henn M.R."/>
            <person name="Taylor J.W."/>
            <person name="Rounsley S.D."/>
        </authorList>
    </citation>
    <scope>NUCLEOTIDE SEQUENCE [LARGE SCALE GENOMIC DNA]</scope>
    <source>
        <strain evidence="3">RMSCC 757 / Silveira</strain>
    </source>
</reference>
<dbReference type="Proteomes" id="UP000002497">
    <property type="component" value="Unassembled WGS sequence"/>
</dbReference>
<feature type="compositionally biased region" description="Basic and acidic residues" evidence="1">
    <location>
        <begin position="62"/>
        <end position="72"/>
    </location>
</feature>
<dbReference type="AlphaFoldDB" id="E9D096"/>
<protein>
    <submittedName>
        <fullName evidence="2">Predicted protein</fullName>
    </submittedName>
</protein>
<proteinExistence type="predicted"/>
<dbReference type="HOGENOM" id="CLU_2722046_0_0_1"/>
<reference evidence="3" key="2">
    <citation type="submission" date="2010-03" db="EMBL/GenBank/DDBJ databases">
        <title>The genome sequence of Coccidioides posadasii strain Silveira.</title>
        <authorList>
            <consortium name="The Broad Institute Genome Sequencing Center for Infectious Disease"/>
            <person name="Neafsey D."/>
            <person name="Orbach M."/>
            <person name="Henn M.R."/>
            <person name="Cole G.T."/>
            <person name="Galgiani J."/>
            <person name="Gardner M.J."/>
            <person name="Kirkland T.N."/>
            <person name="Taylor J.W."/>
            <person name="Young S.K."/>
            <person name="Zeng Q."/>
            <person name="Koehrsen M."/>
            <person name="Alvarado L."/>
            <person name="Berlin A."/>
            <person name="Borenstein D."/>
            <person name="Chapman S.B."/>
            <person name="Chen Z."/>
            <person name="Engels R."/>
            <person name="Freedman E."/>
            <person name="Gellesch M."/>
            <person name="Goldberg J."/>
            <person name="Griggs A."/>
            <person name="Gujja S."/>
            <person name="Heilman E."/>
            <person name="Heiman D."/>
            <person name="Howarth C."/>
            <person name="Jen D."/>
            <person name="Larson L."/>
            <person name="Mehta T."/>
            <person name="Neiman D."/>
            <person name="Park D."/>
            <person name="Pearson M."/>
            <person name="Richards J."/>
            <person name="Roberts A."/>
            <person name="Saif S."/>
            <person name="Shea T."/>
            <person name="Shenoy N."/>
            <person name="Sisk P."/>
            <person name="Stolte C."/>
            <person name="Sykes S."/>
            <person name="Walk T."/>
            <person name="White J."/>
            <person name="Yandava C."/>
            <person name="Haas B."/>
            <person name="Nusbaum C."/>
            <person name="Birren B."/>
        </authorList>
    </citation>
    <scope>NUCLEOTIDE SEQUENCE [LARGE SCALE GENOMIC DNA]</scope>
    <source>
        <strain evidence="3">RMSCC 757 / Silveira</strain>
    </source>
</reference>
<gene>
    <name evidence="2" type="ORF">CPSG_03524</name>
</gene>
<accession>E9D096</accession>
<name>E9D096_COCPS</name>
<evidence type="ECO:0000313" key="2">
    <source>
        <dbReference type="EMBL" id="EFW20349.1"/>
    </source>
</evidence>
<sequence length="72" mass="8240">MKEEIGNIGKFYLKGHEEILLQSSEKGESLMRIFQNSQKGPTKEKGTRKAMQNTEAPTPHPEQNERFPAPDR</sequence>
<organism evidence="3">
    <name type="scientific">Coccidioides posadasii (strain RMSCC 757 / Silveira)</name>
    <name type="common">Valley fever fungus</name>
    <dbReference type="NCBI Taxonomy" id="443226"/>
    <lineage>
        <taxon>Eukaryota</taxon>
        <taxon>Fungi</taxon>
        <taxon>Dikarya</taxon>
        <taxon>Ascomycota</taxon>
        <taxon>Pezizomycotina</taxon>
        <taxon>Eurotiomycetes</taxon>
        <taxon>Eurotiomycetidae</taxon>
        <taxon>Onygenales</taxon>
        <taxon>Onygenaceae</taxon>
        <taxon>Coccidioides</taxon>
    </lineage>
</organism>
<keyword evidence="3" id="KW-1185">Reference proteome</keyword>